<dbReference type="PIRSF" id="PIRSF000505">
    <property type="entry name" value="EPSPS"/>
    <property type="match status" value="1"/>
</dbReference>
<evidence type="ECO:0000256" key="1">
    <source>
        <dbReference type="ARBA" id="ARBA00004811"/>
    </source>
</evidence>
<organism evidence="9 10">
    <name type="scientific">Reichenbachiella ulvae</name>
    <dbReference type="NCBI Taxonomy" id="2980104"/>
    <lineage>
        <taxon>Bacteria</taxon>
        <taxon>Pseudomonadati</taxon>
        <taxon>Bacteroidota</taxon>
        <taxon>Cytophagia</taxon>
        <taxon>Cytophagales</taxon>
        <taxon>Reichenbachiellaceae</taxon>
        <taxon>Reichenbachiella</taxon>
    </lineage>
</organism>
<feature type="binding site" evidence="7">
    <location>
        <position position="317"/>
    </location>
    <ligand>
        <name>3-phosphoshikimate</name>
        <dbReference type="ChEBI" id="CHEBI:145989"/>
    </ligand>
</feature>
<feature type="binding site" evidence="7">
    <location>
        <position position="321"/>
    </location>
    <ligand>
        <name>phosphoenolpyruvate</name>
        <dbReference type="ChEBI" id="CHEBI:58702"/>
    </ligand>
</feature>
<comment type="subunit">
    <text evidence="7">Monomer.</text>
</comment>
<feature type="binding site" evidence="7">
    <location>
        <position position="368"/>
    </location>
    <ligand>
        <name>phosphoenolpyruvate</name>
        <dbReference type="ChEBI" id="CHEBI:58702"/>
    </ligand>
</feature>
<dbReference type="Proteomes" id="UP001300692">
    <property type="component" value="Unassembled WGS sequence"/>
</dbReference>
<evidence type="ECO:0000313" key="9">
    <source>
        <dbReference type="EMBL" id="MCV9389331.1"/>
    </source>
</evidence>
<dbReference type="Gene3D" id="3.65.10.10">
    <property type="entry name" value="Enolpyruvate transferase domain"/>
    <property type="match status" value="2"/>
</dbReference>
<feature type="binding site" evidence="7">
    <location>
        <position position="149"/>
    </location>
    <ligand>
        <name>3-phosphoshikimate</name>
        <dbReference type="ChEBI" id="CHEBI:145989"/>
    </ligand>
</feature>
<evidence type="ECO:0000313" key="10">
    <source>
        <dbReference type="Proteomes" id="UP001300692"/>
    </source>
</evidence>
<feature type="active site" description="Proton acceptor" evidence="7">
    <location>
        <position position="290"/>
    </location>
</feature>
<feature type="binding site" evidence="7">
    <location>
        <position position="175"/>
    </location>
    <ligand>
        <name>3-phosphoshikimate</name>
        <dbReference type="ChEBI" id="CHEBI:145989"/>
    </ligand>
</feature>
<dbReference type="InterPro" id="IPR001986">
    <property type="entry name" value="Enolpyruvate_Tfrase_dom"/>
</dbReference>
<dbReference type="EMBL" id="JAOYOD010000001">
    <property type="protein sequence ID" value="MCV9389331.1"/>
    <property type="molecule type" value="Genomic_DNA"/>
</dbReference>
<evidence type="ECO:0000256" key="7">
    <source>
        <dbReference type="HAMAP-Rule" id="MF_00210"/>
    </source>
</evidence>
<keyword evidence="10" id="KW-1185">Reference proteome</keyword>
<evidence type="ECO:0000256" key="4">
    <source>
        <dbReference type="ARBA" id="ARBA00022679"/>
    </source>
</evidence>
<comment type="catalytic activity">
    <reaction evidence="6">
        <text>3-phosphoshikimate + phosphoenolpyruvate = 5-O-(1-carboxyvinyl)-3-phosphoshikimate + phosphate</text>
        <dbReference type="Rhea" id="RHEA:21256"/>
        <dbReference type="ChEBI" id="CHEBI:43474"/>
        <dbReference type="ChEBI" id="CHEBI:57701"/>
        <dbReference type="ChEBI" id="CHEBI:58702"/>
        <dbReference type="ChEBI" id="CHEBI:145989"/>
        <dbReference type="EC" id="2.5.1.19"/>
    </reaction>
    <physiologicalReaction direction="left-to-right" evidence="6">
        <dbReference type="Rhea" id="RHEA:21257"/>
    </physiologicalReaction>
</comment>
<comment type="caution">
    <text evidence="7">Lacks conserved residue(s) required for the propagation of feature annotation.</text>
</comment>
<proteinExistence type="inferred from homology"/>
<feature type="binding site" evidence="7">
    <location>
        <position position="72"/>
    </location>
    <ligand>
        <name>phosphoenolpyruvate</name>
        <dbReference type="ChEBI" id="CHEBI:58702"/>
    </ligand>
</feature>
<evidence type="ECO:0000256" key="3">
    <source>
        <dbReference type="ARBA" id="ARBA00022605"/>
    </source>
</evidence>
<protein>
    <recommendedName>
        <fullName evidence="7">3-phosphoshikimate 1-carboxyvinyltransferase</fullName>
        <ecNumber evidence="7">2.5.1.19</ecNumber>
    </recommendedName>
    <alternativeName>
        <fullName evidence="7">5-enolpyruvylshikimate-3-phosphate synthase</fullName>
        <shortName evidence="7">EPSP synthase</shortName>
        <shortName evidence="7">EPSPS</shortName>
    </alternativeName>
</protein>
<feature type="binding site" evidence="7">
    <location>
        <position position="290"/>
    </location>
    <ligand>
        <name>3-phosphoshikimate</name>
        <dbReference type="ChEBI" id="CHEBI:145989"/>
    </ligand>
</feature>
<feature type="binding site" evidence="7">
    <location>
        <position position="24"/>
    </location>
    <ligand>
        <name>3-phosphoshikimate</name>
        <dbReference type="ChEBI" id="CHEBI:145989"/>
    </ligand>
</feature>
<comment type="pathway">
    <text evidence="1 7">Metabolic intermediate biosynthesis; chorismate biosynthesis; chorismate from D-erythrose 4-phosphate and phosphoenolpyruvate: step 6/7.</text>
</comment>
<feature type="binding site" evidence="7">
    <location>
        <position position="29"/>
    </location>
    <ligand>
        <name>3-phosphoshikimate</name>
        <dbReference type="ChEBI" id="CHEBI:145989"/>
    </ligand>
</feature>
<dbReference type="EC" id="2.5.1.19" evidence="7"/>
<dbReference type="HAMAP" id="MF_00210">
    <property type="entry name" value="EPSP_synth"/>
    <property type="match status" value="1"/>
</dbReference>
<comment type="similarity">
    <text evidence="2 7">Belongs to the EPSP synthase family.</text>
</comment>
<evidence type="ECO:0000259" key="8">
    <source>
        <dbReference type="Pfam" id="PF00275"/>
    </source>
</evidence>
<keyword evidence="7" id="KW-0963">Cytoplasm</keyword>
<dbReference type="RefSeq" id="WP_264140252.1">
    <property type="nucleotide sequence ID" value="NZ_JAOYOD010000001.1"/>
</dbReference>
<dbReference type="Pfam" id="PF00275">
    <property type="entry name" value="EPSP_synthase"/>
    <property type="match status" value="1"/>
</dbReference>
<dbReference type="InterPro" id="IPR013792">
    <property type="entry name" value="RNA3'P_cycl/enolpyr_Trfase_a/b"/>
</dbReference>
<keyword evidence="4 7" id="KW-0808">Transferase</keyword>
<keyword evidence="5 7" id="KW-0057">Aromatic amino acid biosynthesis</keyword>
<comment type="function">
    <text evidence="7">Catalyzes the transfer of the enolpyruvyl moiety of phosphoenolpyruvate (PEP) to the 5-hydroxyl of shikimate-3-phosphate (S3P) to produce enolpyruvyl shikimate-3-phosphate and inorganic phosphate.</text>
</comment>
<dbReference type="SUPFAM" id="SSF55205">
    <property type="entry name" value="EPT/RTPC-like"/>
    <property type="match status" value="1"/>
</dbReference>
<feature type="binding site" evidence="7">
    <location>
        <position position="149"/>
    </location>
    <ligand>
        <name>phosphoenolpyruvate</name>
        <dbReference type="ChEBI" id="CHEBI:58702"/>
    </ligand>
</feature>
<evidence type="ECO:0000256" key="6">
    <source>
        <dbReference type="ARBA" id="ARBA00044633"/>
    </source>
</evidence>
<feature type="domain" description="Enolpyruvate transferase" evidence="8">
    <location>
        <begin position="63"/>
        <end position="401"/>
    </location>
</feature>
<name>A0ABT3D053_9BACT</name>
<gene>
    <name evidence="7" type="primary">aroA</name>
    <name evidence="9" type="ORF">N7U62_21880</name>
</gene>
<feature type="binding site" evidence="7">
    <location>
        <position position="25"/>
    </location>
    <ligand>
        <name>3-phosphoshikimate</name>
        <dbReference type="ChEBI" id="CHEBI:145989"/>
    </ligand>
</feature>
<comment type="caution">
    <text evidence="9">The sequence shown here is derived from an EMBL/GenBank/DDBJ whole genome shotgun (WGS) entry which is preliminary data.</text>
</comment>
<comment type="subcellular location">
    <subcellularLocation>
        <location evidence="7">Cytoplasm</location>
    </subcellularLocation>
</comment>
<dbReference type="InterPro" id="IPR006264">
    <property type="entry name" value="EPSP_synthase"/>
</dbReference>
<feature type="binding site" evidence="7">
    <location>
        <position position="148"/>
    </location>
    <ligand>
        <name>3-phosphoshikimate</name>
        <dbReference type="ChEBI" id="CHEBI:145989"/>
    </ligand>
</feature>
<feature type="binding site" evidence="7">
    <location>
        <position position="147"/>
    </location>
    <ligand>
        <name>3-phosphoshikimate</name>
        <dbReference type="ChEBI" id="CHEBI:145989"/>
    </ligand>
</feature>
<accession>A0ABT3D053</accession>
<evidence type="ECO:0000256" key="5">
    <source>
        <dbReference type="ARBA" id="ARBA00023141"/>
    </source>
</evidence>
<feature type="binding site" evidence="7">
    <location>
        <position position="100"/>
    </location>
    <ligand>
        <name>phosphoenolpyruvate</name>
        <dbReference type="ChEBI" id="CHEBI:58702"/>
    </ligand>
</feature>
<sequence>MSDAILLKKHDPKVELTVPLTSSKSESNRALLIQKLGHDQAALDNLSTARDTVTMKRLLSSDEEMLDVLDAGTVMRFMTAYLATGSQSRKITGTPRMCKRPIKILAEALNDLGANISYLGEEGYPPLQFEPFGTQKTEELTIPGNISSQYISALLMIAPTLPKGLTLQLEGEIYSRPYIEMTLNLMKHFGIESSFEGKTISVKPQAYQGNSYTIESDWSGASYWYSIAALASDADITLKGLREKSNQGDSAIVQIMEGLGVKSEFDGDSVRLTPCEIQSHLDIDFKSCPDLAQTVFVCAAVKGVSLKMTGLESLRIKETDRTAAMATELAKLGAKLEETSAGVWELTPMPAGQEVSQPITFDSYDDHRMAMALAPVCMHYDVIINEPEVVVKSYPEYWDHLKMAGIQISEK</sequence>
<evidence type="ECO:0000256" key="2">
    <source>
        <dbReference type="ARBA" id="ARBA00009948"/>
    </source>
</evidence>
<dbReference type="PANTHER" id="PTHR21090:SF5">
    <property type="entry name" value="PENTAFUNCTIONAL AROM POLYPEPTIDE"/>
    <property type="match status" value="1"/>
</dbReference>
<dbReference type="CDD" id="cd01556">
    <property type="entry name" value="EPSP_synthase"/>
    <property type="match status" value="1"/>
</dbReference>
<dbReference type="PANTHER" id="PTHR21090">
    <property type="entry name" value="AROM/DEHYDROQUINATE SYNTHASE"/>
    <property type="match status" value="1"/>
</dbReference>
<keyword evidence="3 7" id="KW-0028">Amino-acid biosynthesis</keyword>
<feature type="binding site" evidence="7">
    <location>
        <position position="392"/>
    </location>
    <ligand>
        <name>phosphoenolpyruvate</name>
        <dbReference type="ChEBI" id="CHEBI:58702"/>
    </ligand>
</feature>
<feature type="binding site" evidence="7">
    <location>
        <position position="24"/>
    </location>
    <ligand>
        <name>phosphoenolpyruvate</name>
        <dbReference type="ChEBI" id="CHEBI:58702"/>
    </ligand>
</feature>
<reference evidence="9 10" key="1">
    <citation type="submission" date="2022-10" db="EMBL/GenBank/DDBJ databases">
        <title>Comparative genomics and taxonomic characterization of three novel marine species of genus Reichenbachiella exhibiting antioxidant and polysaccharide degradation activities.</title>
        <authorList>
            <person name="Muhammad N."/>
            <person name="Lee Y.-J."/>
            <person name="Ko J."/>
            <person name="Kim S.-G."/>
        </authorList>
    </citation>
    <scope>NUCLEOTIDE SEQUENCE [LARGE SCALE GENOMIC DNA]</scope>
    <source>
        <strain evidence="9 10">ABR2-5</strain>
    </source>
</reference>
<dbReference type="InterPro" id="IPR036968">
    <property type="entry name" value="Enolpyruvate_Tfrase_sf"/>
</dbReference>